<evidence type="ECO:0000256" key="15">
    <source>
        <dbReference type="ARBA" id="ARBA00051245"/>
    </source>
</evidence>
<evidence type="ECO:0000256" key="11">
    <source>
        <dbReference type="ARBA" id="ARBA00022840"/>
    </source>
</evidence>
<keyword evidence="7" id="KW-0808">Transferase</keyword>
<name>A0A9X1IAS3_9PROT</name>
<comment type="similarity">
    <text evidence="2">Belongs to the CpsD/CapB family.</text>
</comment>
<dbReference type="PANTHER" id="PTHR32309">
    <property type="entry name" value="TYROSINE-PROTEIN KINASE"/>
    <property type="match status" value="1"/>
</dbReference>
<evidence type="ECO:0000256" key="12">
    <source>
        <dbReference type="ARBA" id="ARBA00022989"/>
    </source>
</evidence>
<evidence type="ECO:0000256" key="8">
    <source>
        <dbReference type="ARBA" id="ARBA00022692"/>
    </source>
</evidence>
<proteinExistence type="inferred from homology"/>
<comment type="subcellular location">
    <subcellularLocation>
        <location evidence="1">Cell inner membrane</location>
        <topology evidence="1">Multi-pass membrane protein</topology>
    </subcellularLocation>
</comment>
<keyword evidence="6" id="KW-0997">Cell inner membrane</keyword>
<evidence type="ECO:0000256" key="5">
    <source>
        <dbReference type="ARBA" id="ARBA00022475"/>
    </source>
</evidence>
<feature type="domain" description="AAA" evidence="19">
    <location>
        <begin position="538"/>
        <end position="647"/>
    </location>
</feature>
<feature type="transmembrane region" description="Helical" evidence="17">
    <location>
        <begin position="41"/>
        <end position="61"/>
    </location>
</feature>
<keyword evidence="9" id="KW-0547">Nucleotide-binding</keyword>
<dbReference type="RefSeq" id="WP_226605966.1">
    <property type="nucleotide sequence ID" value="NZ_JAJAQI010000007.1"/>
</dbReference>
<protein>
    <recommendedName>
        <fullName evidence="4">non-specific protein-tyrosine kinase</fullName>
        <ecNumber evidence="4">2.7.10.2</ecNumber>
    </recommendedName>
</protein>
<dbReference type="InterPro" id="IPR003856">
    <property type="entry name" value="LPS_length_determ_N"/>
</dbReference>
<evidence type="ECO:0000256" key="13">
    <source>
        <dbReference type="ARBA" id="ARBA00023136"/>
    </source>
</evidence>
<comment type="caution">
    <text evidence="20">The sequence shown here is derived from an EMBL/GenBank/DDBJ whole genome shotgun (WGS) entry which is preliminary data.</text>
</comment>
<evidence type="ECO:0000256" key="1">
    <source>
        <dbReference type="ARBA" id="ARBA00004429"/>
    </source>
</evidence>
<evidence type="ECO:0000256" key="17">
    <source>
        <dbReference type="SAM" id="Phobius"/>
    </source>
</evidence>
<organism evidence="20 21">
    <name type="scientific">Roseicella aerolata</name>
    <dbReference type="NCBI Taxonomy" id="2883479"/>
    <lineage>
        <taxon>Bacteria</taxon>
        <taxon>Pseudomonadati</taxon>
        <taxon>Pseudomonadota</taxon>
        <taxon>Alphaproteobacteria</taxon>
        <taxon>Acetobacterales</taxon>
        <taxon>Roseomonadaceae</taxon>
        <taxon>Roseicella</taxon>
    </lineage>
</organism>
<comment type="similarity">
    <text evidence="3">Belongs to the etk/wzc family.</text>
</comment>
<sequence>MNTEPLISTRQSPEWVTDMSSTNGERNILRDLSSAMWRRKWLIGATTALCFGLSAAVVTALPPVYRTSSTVLIEARRLPAATAEGATEVPVNSETATNELQVLQSRELLGQVVRHLGLERDPTFNRELRPSLLGTLTGEAAPELPAAGDEQAIDAAVSGLLRHLRVSLIGRSRAIEISLRAPDPMQAARIANTMAELYVAGQIARRAAETREFNTWINERLDELRVRARASARAVEEFRAAQGLVRGVARGDREADLLRQEIAEVNQQLTAARARQGEATARLAEAERALAARNMEGLAAVLGSQTIQQLRAQESQIAARQAEQTALFGSRHPTLAATSAELADVRARIQAEAQRILASFRSDLRLAREAEAGLTQRVDDLRAQVARLGTVEVQMQDLQREAEADRALVESFLARARGTSPEASGFQAANARLVSRAVAPREPYAPNRKILLPLALIVSLGFGGLAGLLAEARSRGFRSMDDIRRILGLNPLGILPLVRGRRDRAVAEDAAADLCARVLLPAEGRPPRSVLLTSAMPGEGKTTTAQALARAAAGRGLRVLLMDADLRGSPNAASGGEASGLAEVLRGATKAEDAVRHDPEAGLWLLPAGASRGSEVSRLLTSERLEKVLEQLERGYDLVVIDAAPALVGADIWRLARHADQTLFLTRWMHTPRSTVATALRQVLAAGGRVPGVVLTMVDTRKNARYGHGDAVMFSPAMQRYYADGRRSR</sequence>
<dbReference type="EMBL" id="JAJAQI010000007">
    <property type="protein sequence ID" value="MCB4821355.1"/>
    <property type="molecule type" value="Genomic_DNA"/>
</dbReference>
<evidence type="ECO:0000256" key="14">
    <source>
        <dbReference type="ARBA" id="ARBA00023137"/>
    </source>
</evidence>
<feature type="coiled-coil region" evidence="16">
    <location>
        <begin position="248"/>
        <end position="289"/>
    </location>
</feature>
<evidence type="ECO:0000256" key="7">
    <source>
        <dbReference type="ARBA" id="ARBA00022679"/>
    </source>
</evidence>
<evidence type="ECO:0000259" key="19">
    <source>
        <dbReference type="Pfam" id="PF13614"/>
    </source>
</evidence>
<keyword evidence="11" id="KW-0067">ATP-binding</keyword>
<keyword evidence="16" id="KW-0175">Coiled coil</keyword>
<keyword evidence="13 17" id="KW-0472">Membrane</keyword>
<comment type="catalytic activity">
    <reaction evidence="15">
        <text>L-tyrosyl-[protein] + ATP = O-phospho-L-tyrosyl-[protein] + ADP + H(+)</text>
        <dbReference type="Rhea" id="RHEA:10596"/>
        <dbReference type="Rhea" id="RHEA-COMP:10136"/>
        <dbReference type="Rhea" id="RHEA-COMP:20101"/>
        <dbReference type="ChEBI" id="CHEBI:15378"/>
        <dbReference type="ChEBI" id="CHEBI:30616"/>
        <dbReference type="ChEBI" id="CHEBI:46858"/>
        <dbReference type="ChEBI" id="CHEBI:61978"/>
        <dbReference type="ChEBI" id="CHEBI:456216"/>
        <dbReference type="EC" id="2.7.10.2"/>
    </reaction>
</comment>
<dbReference type="InterPro" id="IPR025669">
    <property type="entry name" value="AAA_dom"/>
</dbReference>
<dbReference type="InterPro" id="IPR027417">
    <property type="entry name" value="P-loop_NTPase"/>
</dbReference>
<dbReference type="InterPro" id="IPR005702">
    <property type="entry name" value="Wzc-like_C"/>
</dbReference>
<keyword evidence="8 17" id="KW-0812">Transmembrane</keyword>
<dbReference type="CDD" id="cd05387">
    <property type="entry name" value="BY-kinase"/>
    <property type="match status" value="1"/>
</dbReference>
<evidence type="ECO:0000256" key="10">
    <source>
        <dbReference type="ARBA" id="ARBA00022777"/>
    </source>
</evidence>
<dbReference type="Gene3D" id="3.40.50.300">
    <property type="entry name" value="P-loop containing nucleotide triphosphate hydrolases"/>
    <property type="match status" value="1"/>
</dbReference>
<evidence type="ECO:0000256" key="2">
    <source>
        <dbReference type="ARBA" id="ARBA00007316"/>
    </source>
</evidence>
<evidence type="ECO:0000256" key="9">
    <source>
        <dbReference type="ARBA" id="ARBA00022741"/>
    </source>
</evidence>
<dbReference type="GO" id="GO:0004713">
    <property type="term" value="F:protein tyrosine kinase activity"/>
    <property type="evidence" value="ECO:0007669"/>
    <property type="project" value="TreeGrafter"/>
</dbReference>
<keyword evidence="21" id="KW-1185">Reference proteome</keyword>
<keyword evidence="14" id="KW-0829">Tyrosine-protein kinase</keyword>
<evidence type="ECO:0000256" key="16">
    <source>
        <dbReference type="SAM" id="Coils"/>
    </source>
</evidence>
<evidence type="ECO:0000313" key="21">
    <source>
        <dbReference type="Proteomes" id="UP001139311"/>
    </source>
</evidence>
<keyword evidence="5" id="KW-1003">Cell membrane</keyword>
<dbReference type="Proteomes" id="UP001139311">
    <property type="component" value="Unassembled WGS sequence"/>
</dbReference>
<dbReference type="PANTHER" id="PTHR32309:SF13">
    <property type="entry name" value="FERRIC ENTEROBACTIN TRANSPORT PROTEIN FEPE"/>
    <property type="match status" value="1"/>
</dbReference>
<dbReference type="Pfam" id="PF02706">
    <property type="entry name" value="Wzz"/>
    <property type="match status" value="1"/>
</dbReference>
<dbReference type="AlphaFoldDB" id="A0A9X1IAS3"/>
<keyword evidence="10" id="KW-0418">Kinase</keyword>
<dbReference type="Pfam" id="PF13614">
    <property type="entry name" value="AAA_31"/>
    <property type="match status" value="1"/>
</dbReference>
<evidence type="ECO:0000259" key="18">
    <source>
        <dbReference type="Pfam" id="PF02706"/>
    </source>
</evidence>
<evidence type="ECO:0000256" key="3">
    <source>
        <dbReference type="ARBA" id="ARBA00008883"/>
    </source>
</evidence>
<evidence type="ECO:0000256" key="4">
    <source>
        <dbReference type="ARBA" id="ARBA00011903"/>
    </source>
</evidence>
<gene>
    <name evidence="20" type="ORF">LHA35_06375</name>
</gene>
<dbReference type="GO" id="GO:0005886">
    <property type="term" value="C:plasma membrane"/>
    <property type="evidence" value="ECO:0007669"/>
    <property type="project" value="UniProtKB-SubCell"/>
</dbReference>
<evidence type="ECO:0000256" key="6">
    <source>
        <dbReference type="ARBA" id="ARBA00022519"/>
    </source>
</evidence>
<reference evidence="20" key="1">
    <citation type="submission" date="2021-10" db="EMBL/GenBank/DDBJ databases">
        <title>Roseicella aerolatum sp. nov., isolated from aerosols of e-waste dismantling site.</title>
        <authorList>
            <person name="Qin T."/>
        </authorList>
    </citation>
    <scope>NUCLEOTIDE SEQUENCE</scope>
    <source>
        <strain evidence="20">GB24</strain>
    </source>
</reference>
<accession>A0A9X1IAS3</accession>
<keyword evidence="12 17" id="KW-1133">Transmembrane helix</keyword>
<feature type="domain" description="Polysaccharide chain length determinant N-terminal" evidence="18">
    <location>
        <begin position="29"/>
        <end position="116"/>
    </location>
</feature>
<dbReference type="EC" id="2.7.10.2" evidence="4"/>
<dbReference type="SUPFAM" id="SSF52540">
    <property type="entry name" value="P-loop containing nucleoside triphosphate hydrolases"/>
    <property type="match status" value="1"/>
</dbReference>
<evidence type="ECO:0000313" key="20">
    <source>
        <dbReference type="EMBL" id="MCB4821355.1"/>
    </source>
</evidence>
<dbReference type="InterPro" id="IPR050445">
    <property type="entry name" value="Bact_polysacc_biosynth/exp"/>
</dbReference>